<evidence type="ECO:0000313" key="1">
    <source>
        <dbReference type="EMBL" id="KAF4481524.1"/>
    </source>
</evidence>
<name>A0A7J6IWN6_COLFN</name>
<protein>
    <submittedName>
        <fullName evidence="1">Uncharacterized protein</fullName>
    </submittedName>
</protein>
<reference evidence="1 2" key="2">
    <citation type="submission" date="2020-04" db="EMBL/GenBank/DDBJ databases">
        <title>Genome sequencing and assembly of multiple isolates from the Colletotrichum gloeosporioides species complex.</title>
        <authorList>
            <person name="Gan P."/>
            <person name="Shirasu K."/>
        </authorList>
    </citation>
    <scope>NUCLEOTIDE SEQUENCE [LARGE SCALE GENOMIC DNA]</scope>
    <source>
        <strain evidence="1 2">Nara gc5</strain>
    </source>
</reference>
<sequence length="151" mass="16323">MHHTDHTEFGIGGPGKVLLEYLSRIPPFATQTCILPMSLFQKPQFYHLRALSSSRLTSIPGLLMPGATHFQYAPGRKMTSALRPVLGTGAASLHLVHPSASRFSHLVISNLVNSAPRDEATMALLLSCGPVPYLLMTTSPAVIQHHMLSTG</sequence>
<organism evidence="1 2">
    <name type="scientific">Colletotrichum fructicola (strain Nara gc5)</name>
    <name type="common">Anthracnose fungus</name>
    <name type="synonym">Colletotrichum gloeosporioides (strain Nara gc5)</name>
    <dbReference type="NCBI Taxonomy" id="1213859"/>
    <lineage>
        <taxon>Eukaryota</taxon>
        <taxon>Fungi</taxon>
        <taxon>Dikarya</taxon>
        <taxon>Ascomycota</taxon>
        <taxon>Pezizomycotina</taxon>
        <taxon>Sordariomycetes</taxon>
        <taxon>Hypocreomycetidae</taxon>
        <taxon>Glomerellales</taxon>
        <taxon>Glomerellaceae</taxon>
        <taxon>Colletotrichum</taxon>
        <taxon>Colletotrichum gloeosporioides species complex</taxon>
    </lineage>
</organism>
<dbReference type="OrthoDB" id="10289833at2759"/>
<dbReference type="Proteomes" id="UP000011096">
    <property type="component" value="Unassembled WGS sequence"/>
</dbReference>
<dbReference type="GeneID" id="43621488"/>
<comment type="caution">
    <text evidence="1">The sequence shown here is derived from an EMBL/GenBank/DDBJ whole genome shotgun (WGS) entry which is preliminary data.</text>
</comment>
<gene>
    <name evidence="1" type="ORF">CGGC5_v010992</name>
</gene>
<accession>A0A7J6IWN6</accession>
<dbReference type="RefSeq" id="XP_031892473.2">
    <property type="nucleotide sequence ID" value="XM_032037512.2"/>
</dbReference>
<dbReference type="AlphaFoldDB" id="A0A7J6IWN6"/>
<reference evidence="1 2" key="1">
    <citation type="submission" date="2012-08" db="EMBL/GenBank/DDBJ databases">
        <authorList>
            <person name="Gan P.H.P."/>
            <person name="Ikeda K."/>
            <person name="Irieda H."/>
            <person name="Narusaka M."/>
            <person name="O'Connell R.J."/>
            <person name="Narusaka Y."/>
            <person name="Takano Y."/>
            <person name="Kubo Y."/>
            <person name="Shirasu K."/>
        </authorList>
    </citation>
    <scope>NUCLEOTIDE SEQUENCE [LARGE SCALE GENOMIC DNA]</scope>
    <source>
        <strain evidence="1 2">Nara gc5</strain>
    </source>
</reference>
<keyword evidence="2" id="KW-1185">Reference proteome</keyword>
<evidence type="ECO:0000313" key="2">
    <source>
        <dbReference type="Proteomes" id="UP000011096"/>
    </source>
</evidence>
<proteinExistence type="predicted"/>
<dbReference type="InParanoid" id="A0A7J6IWN6"/>
<dbReference type="EMBL" id="ANPB02000006">
    <property type="protein sequence ID" value="KAF4481524.1"/>
    <property type="molecule type" value="Genomic_DNA"/>
</dbReference>